<reference evidence="2 3" key="1">
    <citation type="journal article" date="2016" name="Mol. Biol. Evol.">
        <title>Comparative Genomics of Early-Diverging Mushroom-Forming Fungi Provides Insights into the Origins of Lignocellulose Decay Capabilities.</title>
        <authorList>
            <person name="Nagy L.G."/>
            <person name="Riley R."/>
            <person name="Tritt A."/>
            <person name="Adam C."/>
            <person name="Daum C."/>
            <person name="Floudas D."/>
            <person name="Sun H."/>
            <person name="Yadav J.S."/>
            <person name="Pangilinan J."/>
            <person name="Larsson K.H."/>
            <person name="Matsuura K."/>
            <person name="Barry K."/>
            <person name="Labutti K."/>
            <person name="Kuo R."/>
            <person name="Ohm R.A."/>
            <person name="Bhattacharya S.S."/>
            <person name="Shirouzu T."/>
            <person name="Yoshinaga Y."/>
            <person name="Martin F.M."/>
            <person name="Grigoriev I.V."/>
            <person name="Hibbett D.S."/>
        </authorList>
    </citation>
    <scope>NUCLEOTIDE SEQUENCE [LARGE SCALE GENOMIC DNA]</scope>
    <source>
        <strain evidence="2 3">HHB12029</strain>
    </source>
</reference>
<feature type="region of interest" description="Disordered" evidence="1">
    <location>
        <begin position="39"/>
        <end position="70"/>
    </location>
</feature>
<evidence type="ECO:0000256" key="1">
    <source>
        <dbReference type="SAM" id="MobiDB-lite"/>
    </source>
</evidence>
<gene>
    <name evidence="2" type="ORF">EXIGLDRAFT_730563</name>
</gene>
<sequence length="70" mass="7713">MASSTFAVSRRMRSQAVHSRSLFLPSLLSNLDPASSFPLDSCQGSTRPLSARFTRPSRPSRSISVESRRS</sequence>
<feature type="compositionally biased region" description="Polar residues" evidence="1">
    <location>
        <begin position="57"/>
        <end position="70"/>
    </location>
</feature>
<evidence type="ECO:0000313" key="3">
    <source>
        <dbReference type="Proteomes" id="UP000077266"/>
    </source>
</evidence>
<dbReference type="EMBL" id="KV426367">
    <property type="protein sequence ID" value="KZV81799.1"/>
    <property type="molecule type" value="Genomic_DNA"/>
</dbReference>
<protein>
    <submittedName>
        <fullName evidence="2">Uncharacterized protein</fullName>
    </submittedName>
</protein>
<dbReference type="AlphaFoldDB" id="A0A165ZDX9"/>
<name>A0A165ZDX9_EXIGL</name>
<feature type="non-terminal residue" evidence="2">
    <location>
        <position position="70"/>
    </location>
</feature>
<organism evidence="2 3">
    <name type="scientific">Exidia glandulosa HHB12029</name>
    <dbReference type="NCBI Taxonomy" id="1314781"/>
    <lineage>
        <taxon>Eukaryota</taxon>
        <taxon>Fungi</taxon>
        <taxon>Dikarya</taxon>
        <taxon>Basidiomycota</taxon>
        <taxon>Agaricomycotina</taxon>
        <taxon>Agaricomycetes</taxon>
        <taxon>Auriculariales</taxon>
        <taxon>Exidiaceae</taxon>
        <taxon>Exidia</taxon>
    </lineage>
</organism>
<dbReference type="Proteomes" id="UP000077266">
    <property type="component" value="Unassembled WGS sequence"/>
</dbReference>
<proteinExistence type="predicted"/>
<accession>A0A165ZDX9</accession>
<dbReference type="InParanoid" id="A0A165ZDX9"/>
<evidence type="ECO:0000313" key="2">
    <source>
        <dbReference type="EMBL" id="KZV81799.1"/>
    </source>
</evidence>
<keyword evidence="3" id="KW-1185">Reference proteome</keyword>